<dbReference type="PROSITE" id="PS50893">
    <property type="entry name" value="ABC_TRANSPORTER_2"/>
    <property type="match status" value="1"/>
</dbReference>
<accession>A0A9Q0N8Q0</accession>
<dbReference type="InterPro" id="IPR002110">
    <property type="entry name" value="Ankyrin_rpt"/>
</dbReference>
<dbReference type="SUPFAM" id="SSF48403">
    <property type="entry name" value="Ankyrin repeat"/>
    <property type="match status" value="1"/>
</dbReference>
<dbReference type="PROSITE" id="PS00211">
    <property type="entry name" value="ABC_TRANSPORTER_1"/>
    <property type="match status" value="1"/>
</dbReference>
<protein>
    <submittedName>
        <fullName evidence="7">ABC transporter ATP-binding protein</fullName>
    </submittedName>
</protein>
<dbReference type="OrthoDB" id="8093056at2759"/>
<dbReference type="AlphaFoldDB" id="A0A9Q0N8Q0"/>
<evidence type="ECO:0000256" key="4">
    <source>
        <dbReference type="PROSITE-ProRule" id="PRU00023"/>
    </source>
</evidence>
<dbReference type="PANTHER" id="PTHR42788:SF13">
    <property type="entry name" value="ALIPHATIC SULFONATES IMPORT ATP-BINDING PROTEIN SSUB"/>
    <property type="match status" value="1"/>
</dbReference>
<keyword evidence="1" id="KW-0813">Transport</keyword>
<dbReference type="GO" id="GO:0016887">
    <property type="term" value="F:ATP hydrolysis activity"/>
    <property type="evidence" value="ECO:0007669"/>
    <property type="project" value="InterPro"/>
</dbReference>
<dbReference type="Pfam" id="PF00023">
    <property type="entry name" value="Ank"/>
    <property type="match status" value="1"/>
</dbReference>
<evidence type="ECO:0000256" key="2">
    <source>
        <dbReference type="ARBA" id="ARBA00022741"/>
    </source>
</evidence>
<dbReference type="GO" id="GO:0071897">
    <property type="term" value="P:DNA biosynthetic process"/>
    <property type="evidence" value="ECO:0007669"/>
    <property type="project" value="UniProtKB-ARBA"/>
</dbReference>
<dbReference type="Pfam" id="PF12796">
    <property type="entry name" value="Ank_2"/>
    <property type="match status" value="1"/>
</dbReference>
<dbReference type="PANTHER" id="PTHR42788">
    <property type="entry name" value="TAURINE IMPORT ATP-BINDING PROTEIN-RELATED"/>
    <property type="match status" value="1"/>
</dbReference>
<feature type="repeat" description="ANK" evidence="4">
    <location>
        <begin position="433"/>
        <end position="465"/>
    </location>
</feature>
<dbReference type="CDD" id="cd01651">
    <property type="entry name" value="RT_G2_intron"/>
    <property type="match status" value="1"/>
</dbReference>
<keyword evidence="4" id="KW-0040">ANK repeat</keyword>
<reference evidence="7" key="1">
    <citation type="submission" date="2022-07" db="EMBL/GenBank/DDBJ databases">
        <authorList>
            <person name="Trinca V."/>
            <person name="Uliana J.V.C."/>
            <person name="Torres T.T."/>
            <person name="Ward R.J."/>
            <person name="Monesi N."/>
        </authorList>
    </citation>
    <scope>NUCLEOTIDE SEQUENCE</scope>
    <source>
        <strain evidence="7">HSMRA1968</strain>
        <tissue evidence="7">Whole embryos</tissue>
    </source>
</reference>
<dbReference type="SUPFAM" id="SSF52540">
    <property type="entry name" value="P-loop containing nucleoside triphosphate hydrolases"/>
    <property type="match status" value="1"/>
</dbReference>
<dbReference type="PROSITE" id="PS50088">
    <property type="entry name" value="ANK_REPEAT"/>
    <property type="match status" value="4"/>
</dbReference>
<dbReference type="Pfam" id="PF00005">
    <property type="entry name" value="ABC_tran"/>
    <property type="match status" value="1"/>
</dbReference>
<dbReference type="SMART" id="SM00248">
    <property type="entry name" value="ANK"/>
    <property type="match status" value="4"/>
</dbReference>
<proteinExistence type="predicted"/>
<evidence type="ECO:0000313" key="8">
    <source>
        <dbReference type="Proteomes" id="UP001151699"/>
    </source>
</evidence>
<dbReference type="PROSITE" id="PS50878">
    <property type="entry name" value="RT_POL"/>
    <property type="match status" value="1"/>
</dbReference>
<dbReference type="EMBL" id="WJQU01000001">
    <property type="protein sequence ID" value="KAJ6644956.1"/>
    <property type="molecule type" value="Genomic_DNA"/>
</dbReference>
<dbReference type="Gene3D" id="1.25.40.20">
    <property type="entry name" value="Ankyrin repeat-containing domain"/>
    <property type="match status" value="1"/>
</dbReference>
<dbReference type="Pfam" id="PF00078">
    <property type="entry name" value="RVT_1"/>
    <property type="match status" value="1"/>
</dbReference>
<dbReference type="Gene3D" id="3.40.50.300">
    <property type="entry name" value="P-loop containing nucleotide triphosphate hydrolases"/>
    <property type="match status" value="1"/>
</dbReference>
<feature type="domain" description="Reverse transcriptase" evidence="5">
    <location>
        <begin position="554"/>
        <end position="769"/>
    </location>
</feature>
<dbReference type="InterPro" id="IPR027417">
    <property type="entry name" value="P-loop_NTPase"/>
</dbReference>
<feature type="repeat" description="ANK" evidence="4">
    <location>
        <begin position="502"/>
        <end position="534"/>
    </location>
</feature>
<keyword evidence="3 7" id="KW-0067">ATP-binding</keyword>
<dbReference type="InterPro" id="IPR036770">
    <property type="entry name" value="Ankyrin_rpt-contain_sf"/>
</dbReference>
<dbReference type="InterPro" id="IPR050166">
    <property type="entry name" value="ABC_transporter_ATP-bind"/>
</dbReference>
<evidence type="ECO:0000313" key="7">
    <source>
        <dbReference type="EMBL" id="KAJ6644956.1"/>
    </source>
</evidence>
<dbReference type="PROSITE" id="PS50297">
    <property type="entry name" value="ANK_REP_REGION"/>
    <property type="match status" value="3"/>
</dbReference>
<dbReference type="InterPro" id="IPR017871">
    <property type="entry name" value="ABC_transporter-like_CS"/>
</dbReference>
<feature type="repeat" description="ANK" evidence="4">
    <location>
        <begin position="400"/>
        <end position="432"/>
    </location>
</feature>
<feature type="domain" description="ABC transporter" evidence="6">
    <location>
        <begin position="64"/>
        <end position="299"/>
    </location>
</feature>
<dbReference type="GO" id="GO:0005524">
    <property type="term" value="F:ATP binding"/>
    <property type="evidence" value="ECO:0007669"/>
    <property type="project" value="UniProtKB-KW"/>
</dbReference>
<dbReference type="CDD" id="cd03293">
    <property type="entry name" value="ABC_NrtD_SsuB_transporters"/>
    <property type="match status" value="1"/>
</dbReference>
<dbReference type="SUPFAM" id="SSF56672">
    <property type="entry name" value="DNA/RNA polymerases"/>
    <property type="match status" value="1"/>
</dbReference>
<evidence type="ECO:0000256" key="3">
    <source>
        <dbReference type="ARBA" id="ARBA00022840"/>
    </source>
</evidence>
<evidence type="ECO:0000259" key="6">
    <source>
        <dbReference type="PROSITE" id="PS50893"/>
    </source>
</evidence>
<organism evidence="7 8">
    <name type="scientific">Pseudolycoriella hygida</name>
    <dbReference type="NCBI Taxonomy" id="35572"/>
    <lineage>
        <taxon>Eukaryota</taxon>
        <taxon>Metazoa</taxon>
        <taxon>Ecdysozoa</taxon>
        <taxon>Arthropoda</taxon>
        <taxon>Hexapoda</taxon>
        <taxon>Insecta</taxon>
        <taxon>Pterygota</taxon>
        <taxon>Neoptera</taxon>
        <taxon>Endopterygota</taxon>
        <taxon>Diptera</taxon>
        <taxon>Nematocera</taxon>
        <taxon>Sciaroidea</taxon>
        <taxon>Sciaridae</taxon>
        <taxon>Pseudolycoriella</taxon>
    </lineage>
</organism>
<feature type="repeat" description="ANK" evidence="4">
    <location>
        <begin position="466"/>
        <end position="501"/>
    </location>
</feature>
<name>A0A9Q0N8Q0_9DIPT</name>
<evidence type="ECO:0000256" key="1">
    <source>
        <dbReference type="ARBA" id="ARBA00022448"/>
    </source>
</evidence>
<dbReference type="SMART" id="SM00382">
    <property type="entry name" value="AAA"/>
    <property type="match status" value="1"/>
</dbReference>
<evidence type="ECO:0000259" key="5">
    <source>
        <dbReference type="PROSITE" id="PS50878"/>
    </source>
</evidence>
<comment type="caution">
    <text evidence="7">The sequence shown here is derived from an EMBL/GenBank/DDBJ whole genome shotgun (WGS) entry which is preliminary data.</text>
</comment>
<keyword evidence="2" id="KW-0547">Nucleotide-binding</keyword>
<dbReference type="InterPro" id="IPR003439">
    <property type="entry name" value="ABC_transporter-like_ATP-bd"/>
</dbReference>
<dbReference type="Proteomes" id="UP001151699">
    <property type="component" value="Chromosome A"/>
</dbReference>
<dbReference type="InterPro" id="IPR003593">
    <property type="entry name" value="AAA+_ATPase"/>
</dbReference>
<keyword evidence="8" id="KW-1185">Reference proteome</keyword>
<dbReference type="InterPro" id="IPR043502">
    <property type="entry name" value="DNA/RNA_pol_sf"/>
</dbReference>
<sequence>MLPAITPYFIIGAIAASGGAWNTSIVAEIITFGDQTMIAKGIGSYIAEMTIQADFNKIVLESLLELISITQDFSKDDCSKKKILDNINLTLKAGEIVAILGKSGSGKSTLLRIIAGLMKPLKGQVIMHNSGTVQGNCNISMIFQTFALFPWLTVLENVELGLESLNLSNQKRRKRALNAIDMIGLDGFESAYPKELSGGMKQRVGFARALVLRPEILLMDEPFSALDILTANTLKKDFLSLWDKGETQMQSVVLVTHSIEEAVTMADKVLILSANPGRIVSEITISLERPRDVHSVEFAAIVDKIYSHMVSAYEKPAMVISNQYRNIDQKINLNSVTKLIGSIEALASLPYKGNASLSDLLEVFHINNMNEIFHIVNALQILDFAIVTSESGNSDVPDKDGRTPLFHAIEKNKVDVGELLLQMGANQHVQDKDGRTPLSYAAEKSNKYMVVILLLKDASPHVQDKHGRTALSYAAERGSAYGDNIIRGFIEMKVDIDIPDKHGRAPLSYAVVAGNEDTARLLISAGAKITDEAIQGLKKEVIINGIKEYAKSYRDKTQEIQKIDNKIGEIAETAEKSNNSSIGASVQEICMELKTHNNSLTRSLNTKATQTEAKLIALAEVRRSLLRRMWQVIDVDLSQYFDTIRHSILLNKIAKRIQDPDVMHLIKQTIKVNGRIGVAQGGPFSPLAANIYLNEVDWYFDNIRQKTTQGNNQYEAVNYHRFADDIVITVSAHHTKEGWAERALYRLEEQLKLIGGQLNMEKTKVEKNE</sequence>
<dbReference type="InterPro" id="IPR000477">
    <property type="entry name" value="RT_dom"/>
</dbReference>
<gene>
    <name evidence="7" type="ORF">Bhyg_00153</name>
</gene>